<dbReference type="AlphaFoldDB" id="A0A166XT15"/>
<evidence type="ECO:0000259" key="1">
    <source>
        <dbReference type="PROSITE" id="PS50234"/>
    </source>
</evidence>
<proteinExistence type="predicted"/>
<sequence>VRKWFLRRSSASTSSSVSNSKKSVFSLWSSASTLQADAPSQDATVSLHPLPSQKELIAKITPPRQPARPIDHVPCDIVLVIDISSSMGCDAPVPVNTGETRENYGFSVLDLVKHAARTILETMDDGDRLGIVVFASAAKVVQKLLPMNKKNKVLAEKNIASMEPEDTTNLWHGLLEGIKLFKQDDEAKKARVPAMMVLTDGMPNHMCPVQGYVPKLRSMGQLPASIHTFGFGYDLRSGLLKSLAEISSGNYAFIPDASMIGTVFVHALANLQATYATNATLRLTYSSLSNLEDMINGSVDQQEPATLPDEDEELKQLSISLGNLQYGQSRDIVLRVKAPKGLSPKRSNIKASLHYSLMTSKVYSQTAERSLENPTSLPESELAYSLSRAQLCSFLSSIMPILDDGERETKSYISLAKVDEFRSLVKALPANNFPSDPRCKSLLEDLIGEPPKGQVSLGLTNLELYHRWGAHYLPSLLNAHARQVCNAFKDPGPLLYGADSPLFVACRDRLNAAFDNLPAPKPSNYHPEMHLRGVNMSSYNSSAGVCFAASTPVRLASGRTVPIRTVQRGTALSTPSGPRRVVAVLKTLVRGETLCCVGALVVTPWHPLSLNDGKTWTFPADVADRQVRYTGFIYSILLQSDRDPAAHAVSVAGVWGVTLGHGIVAGYDTRAHQFFGNYSRVTAELRNLGIGRKGIAVGKGVSRESTTGLVRGFKPYGK</sequence>
<dbReference type="InterPro" id="IPR039510">
    <property type="entry name" value="Vint_dom"/>
</dbReference>
<dbReference type="Pfam" id="PF14623">
    <property type="entry name" value="Vint"/>
    <property type="match status" value="1"/>
</dbReference>
<dbReference type="InterPro" id="IPR036844">
    <property type="entry name" value="Hint_dom_sf"/>
</dbReference>
<reference evidence="2 3" key="1">
    <citation type="submission" date="2015-06" db="EMBL/GenBank/DDBJ databases">
        <title>Survival trade-offs in plant roots during colonization by closely related pathogenic and mutualistic fungi.</title>
        <authorList>
            <person name="Hacquard S."/>
            <person name="Kracher B."/>
            <person name="Hiruma K."/>
            <person name="Weinman A."/>
            <person name="Muench P."/>
            <person name="Garrido Oter R."/>
            <person name="Ver Loren van Themaat E."/>
            <person name="Dallerey J.-F."/>
            <person name="Damm U."/>
            <person name="Henrissat B."/>
            <person name="Lespinet O."/>
            <person name="Thon M."/>
            <person name="Kemen E."/>
            <person name="McHardy A.C."/>
            <person name="Schulze-Lefert P."/>
            <person name="O'Connell R.J."/>
        </authorList>
    </citation>
    <scope>NUCLEOTIDE SEQUENCE [LARGE SCALE GENOMIC DNA]</scope>
    <source>
        <strain evidence="2 3">0861</strain>
    </source>
</reference>
<dbReference type="InterPro" id="IPR036465">
    <property type="entry name" value="vWFA_dom_sf"/>
</dbReference>
<evidence type="ECO:0000313" key="3">
    <source>
        <dbReference type="Proteomes" id="UP000076552"/>
    </source>
</evidence>
<feature type="domain" description="VWFA" evidence="1">
    <location>
        <begin position="76"/>
        <end position="268"/>
    </location>
</feature>
<dbReference type="InterPro" id="IPR051266">
    <property type="entry name" value="CLCR"/>
</dbReference>
<feature type="non-terminal residue" evidence="2">
    <location>
        <position position="1"/>
    </location>
</feature>
<comment type="caution">
    <text evidence="2">The sequence shown here is derived from an EMBL/GenBank/DDBJ whole genome shotgun (WGS) entry which is preliminary data.</text>
</comment>
<dbReference type="Proteomes" id="UP000076552">
    <property type="component" value="Unassembled WGS sequence"/>
</dbReference>
<dbReference type="Gene3D" id="3.40.50.410">
    <property type="entry name" value="von Willebrand factor, type A domain"/>
    <property type="match status" value="1"/>
</dbReference>
<protein>
    <submittedName>
        <fullName evidence="2">U-box domain-containing protein</fullName>
    </submittedName>
</protein>
<dbReference type="SUPFAM" id="SSF53300">
    <property type="entry name" value="vWA-like"/>
    <property type="match status" value="1"/>
</dbReference>
<dbReference type="EMBL" id="LFIV01000011">
    <property type="protein sequence ID" value="KZL76909.1"/>
    <property type="molecule type" value="Genomic_DNA"/>
</dbReference>
<keyword evidence="3" id="KW-1185">Reference proteome</keyword>
<evidence type="ECO:0000313" key="2">
    <source>
        <dbReference type="EMBL" id="KZL76909.1"/>
    </source>
</evidence>
<dbReference type="Pfam" id="PF00092">
    <property type="entry name" value="VWA"/>
    <property type="match status" value="1"/>
</dbReference>
<dbReference type="PROSITE" id="PS50234">
    <property type="entry name" value="VWFA"/>
    <property type="match status" value="1"/>
</dbReference>
<dbReference type="PANTHER" id="PTHR10579">
    <property type="entry name" value="CALCIUM-ACTIVATED CHLORIDE CHANNEL REGULATOR"/>
    <property type="match status" value="1"/>
</dbReference>
<organism evidence="2 3">
    <name type="scientific">Colletotrichum tofieldiae</name>
    <dbReference type="NCBI Taxonomy" id="708197"/>
    <lineage>
        <taxon>Eukaryota</taxon>
        <taxon>Fungi</taxon>
        <taxon>Dikarya</taxon>
        <taxon>Ascomycota</taxon>
        <taxon>Pezizomycotina</taxon>
        <taxon>Sordariomycetes</taxon>
        <taxon>Hypocreomycetidae</taxon>
        <taxon>Glomerellales</taxon>
        <taxon>Glomerellaceae</taxon>
        <taxon>Colletotrichum</taxon>
        <taxon>Colletotrichum spaethianum species complex</taxon>
    </lineage>
</organism>
<gene>
    <name evidence="2" type="ORF">CT0861_07323</name>
</gene>
<dbReference type="InterPro" id="IPR032838">
    <property type="entry name" value="Vwaint_dom"/>
</dbReference>
<dbReference type="Pfam" id="PF14624">
    <property type="entry name" value="Vwaint"/>
    <property type="match status" value="1"/>
</dbReference>
<dbReference type="SMART" id="SM00327">
    <property type="entry name" value="VWA"/>
    <property type="match status" value="1"/>
</dbReference>
<name>A0A166XT15_9PEZI</name>
<dbReference type="SUPFAM" id="SSF51294">
    <property type="entry name" value="Hedgehog/intein (Hint) domain"/>
    <property type="match status" value="1"/>
</dbReference>
<dbReference type="PANTHER" id="PTHR10579:SF156">
    <property type="entry name" value="VWFA DOMAIN-CONTAINING PROTEIN"/>
    <property type="match status" value="1"/>
</dbReference>
<dbReference type="InterPro" id="IPR002035">
    <property type="entry name" value="VWF_A"/>
</dbReference>
<dbReference type="STRING" id="708197.A0A166XT15"/>
<accession>A0A166XT15</accession>